<feature type="transmembrane region" description="Helical" evidence="6">
    <location>
        <begin position="111"/>
        <end position="133"/>
    </location>
</feature>
<dbReference type="CDD" id="cd11482">
    <property type="entry name" value="SLC-NCS1sbd_NRT1-like"/>
    <property type="match status" value="1"/>
</dbReference>
<dbReference type="PANTHER" id="PTHR30618">
    <property type="entry name" value="NCS1 FAMILY PURINE/PYRIMIDINE TRANSPORTER"/>
    <property type="match status" value="1"/>
</dbReference>
<dbReference type="GO" id="GO:0005886">
    <property type="term" value="C:plasma membrane"/>
    <property type="evidence" value="ECO:0007669"/>
    <property type="project" value="TreeGrafter"/>
</dbReference>
<comment type="similarity">
    <text evidence="2">Belongs to the purine-cytosine permease (2.A.39) family.</text>
</comment>
<feature type="transmembrane region" description="Helical" evidence="6">
    <location>
        <begin position="44"/>
        <end position="69"/>
    </location>
</feature>
<feature type="transmembrane region" description="Helical" evidence="6">
    <location>
        <begin position="451"/>
        <end position="471"/>
    </location>
</feature>
<keyword evidence="4 6" id="KW-1133">Transmembrane helix</keyword>
<keyword evidence="3 6" id="KW-0812">Transmembrane</keyword>
<accession>A0A1E3B0B6</accession>
<evidence type="ECO:0000256" key="2">
    <source>
        <dbReference type="ARBA" id="ARBA00008974"/>
    </source>
</evidence>
<dbReference type="Gene3D" id="1.10.4160.10">
    <property type="entry name" value="Hydantoin permease"/>
    <property type="match status" value="1"/>
</dbReference>
<dbReference type="Pfam" id="PF02133">
    <property type="entry name" value="Transp_cyt_pur"/>
    <property type="match status" value="1"/>
</dbReference>
<keyword evidence="8" id="KW-1185">Reference proteome</keyword>
<comment type="caution">
    <text evidence="7">The sequence shown here is derived from an EMBL/GenBank/DDBJ whole genome shotgun (WGS) entry which is preliminary data.</text>
</comment>
<keyword evidence="5 6" id="KW-0472">Membrane</keyword>
<dbReference type="PANTHER" id="PTHR30618:SF0">
    <property type="entry name" value="PURINE-URACIL PERMEASE NCS1"/>
    <property type="match status" value="1"/>
</dbReference>
<sequence length="553" mass="61098">MKIKRPRLQVTRPESTFAAGNARWTNLDLDPVPKHQRNWGSISFIAYWISDAFNVSTWQFASSILAVGLNYKDALVIVAVAFFIISTVIAANGAVGAIYHVPFPVIARASWGFYGSYIAILSRLVLAVVWFAIHNVNGGNAVRVMIGAIWPSFLRVENGIPAGQGITTQGMVGYTIYWIVQLPLLCVRPEKVRWLFVVKSVLVPVAWIAILIWAFVAEGGGSMFQESPSSTTMSGSTYSWLFLANMTSILGNYATTSVNQSDFSRYSRVSARWQLLYVPMLPIVFTFISFIGIAASSAGQARYYGGTGDVPWDPTVLISNWSSRACRFFAAASFVLASLGVNISANSISAANDLAALAPRFFNIRRGQLLCAVLSWCLVPWKILESAESFLNFMSAYAIFLAPVAAIMLCDYWVVKQRKYDTLALYQPFNQTYRYSFARVIYGKEVSVWGVNWRAIAAFLAGVVPSLPGLIHSVNSSVEVGVGIHPYQFGWFLGFVGASGVYVGLSWWFPARETVVQRAVLADEIYEGRALTGLGIEEVEAEAERDKYKEFKV</sequence>
<dbReference type="Proteomes" id="UP000094569">
    <property type="component" value="Unassembled WGS sequence"/>
</dbReference>
<feature type="transmembrane region" description="Helical" evidence="6">
    <location>
        <begin position="194"/>
        <end position="217"/>
    </location>
</feature>
<feature type="transmembrane region" description="Helical" evidence="6">
    <location>
        <begin position="237"/>
        <end position="254"/>
    </location>
</feature>
<comment type="subcellular location">
    <subcellularLocation>
        <location evidence="1">Membrane</location>
        <topology evidence="1">Multi-pass membrane protein</topology>
    </subcellularLocation>
</comment>
<dbReference type="GO" id="GO:0015205">
    <property type="term" value="F:nucleobase transmembrane transporter activity"/>
    <property type="evidence" value="ECO:0007669"/>
    <property type="project" value="TreeGrafter"/>
</dbReference>
<evidence type="ECO:0000256" key="3">
    <source>
        <dbReference type="ARBA" id="ARBA00022692"/>
    </source>
</evidence>
<dbReference type="FunFam" id="1.10.4160.10:FF:000001">
    <property type="entry name" value="Uracil permease, putative"/>
    <property type="match status" value="1"/>
</dbReference>
<dbReference type="InterPro" id="IPR001248">
    <property type="entry name" value="Pur-cyt_permease"/>
</dbReference>
<feature type="transmembrane region" description="Helical" evidence="6">
    <location>
        <begin position="275"/>
        <end position="295"/>
    </location>
</feature>
<evidence type="ECO:0008006" key="9">
    <source>
        <dbReference type="Google" id="ProtNLM"/>
    </source>
</evidence>
<evidence type="ECO:0000256" key="1">
    <source>
        <dbReference type="ARBA" id="ARBA00004141"/>
    </source>
</evidence>
<dbReference type="VEuPathDB" id="FungiDB:SI65_10203"/>
<reference evidence="7 8" key="1">
    <citation type="journal article" date="2016" name="BMC Genomics">
        <title>Comparative genomic and transcriptomic analyses of the Fuzhuan brick tea-fermentation fungus Aspergillus cristatus.</title>
        <authorList>
            <person name="Ge Y."/>
            <person name="Wang Y."/>
            <person name="Liu Y."/>
            <person name="Tan Y."/>
            <person name="Ren X."/>
            <person name="Zhang X."/>
            <person name="Hyde K.D."/>
            <person name="Liu Y."/>
            <person name="Liu Z."/>
        </authorList>
    </citation>
    <scope>NUCLEOTIDE SEQUENCE [LARGE SCALE GENOMIC DNA]</scope>
    <source>
        <strain evidence="7 8">GZAAS20.1005</strain>
    </source>
</reference>
<evidence type="ECO:0000313" key="7">
    <source>
        <dbReference type="EMBL" id="ODM14368.1"/>
    </source>
</evidence>
<dbReference type="STRING" id="573508.A0A1E3B0B6"/>
<feature type="transmembrane region" description="Helical" evidence="6">
    <location>
        <begin position="491"/>
        <end position="509"/>
    </location>
</feature>
<evidence type="ECO:0000256" key="6">
    <source>
        <dbReference type="SAM" id="Phobius"/>
    </source>
</evidence>
<proteinExistence type="inferred from homology"/>
<evidence type="ECO:0000313" key="8">
    <source>
        <dbReference type="Proteomes" id="UP000094569"/>
    </source>
</evidence>
<organism evidence="7 8">
    <name type="scientific">Aspergillus cristatus</name>
    <name type="common">Chinese Fuzhuan brick tea-fermentation fungus</name>
    <name type="synonym">Eurotium cristatum</name>
    <dbReference type="NCBI Taxonomy" id="573508"/>
    <lineage>
        <taxon>Eukaryota</taxon>
        <taxon>Fungi</taxon>
        <taxon>Dikarya</taxon>
        <taxon>Ascomycota</taxon>
        <taxon>Pezizomycotina</taxon>
        <taxon>Eurotiomycetes</taxon>
        <taxon>Eurotiomycetidae</taxon>
        <taxon>Eurotiales</taxon>
        <taxon>Aspergillaceae</taxon>
        <taxon>Aspergillus</taxon>
        <taxon>Aspergillus subgen. Aspergillus</taxon>
    </lineage>
</organism>
<dbReference type="AlphaFoldDB" id="A0A1E3B0B6"/>
<evidence type="ECO:0000256" key="4">
    <source>
        <dbReference type="ARBA" id="ARBA00022989"/>
    </source>
</evidence>
<evidence type="ECO:0000256" key="5">
    <source>
        <dbReference type="ARBA" id="ARBA00023136"/>
    </source>
</evidence>
<feature type="transmembrane region" description="Helical" evidence="6">
    <location>
        <begin position="171"/>
        <end position="187"/>
    </location>
</feature>
<feature type="transmembrane region" description="Helical" evidence="6">
    <location>
        <begin position="75"/>
        <end position="99"/>
    </location>
</feature>
<dbReference type="EMBL" id="JXNT01000027">
    <property type="protein sequence ID" value="ODM14368.1"/>
    <property type="molecule type" value="Genomic_DNA"/>
</dbReference>
<protein>
    <recommendedName>
        <fullName evidence="9">Uracil permease</fullName>
    </recommendedName>
</protein>
<name>A0A1E3B0B6_ASPCR</name>
<dbReference type="InterPro" id="IPR045225">
    <property type="entry name" value="Uracil/uridine/allantoin_perm"/>
</dbReference>
<dbReference type="OrthoDB" id="2018619at2759"/>
<feature type="transmembrane region" description="Helical" evidence="6">
    <location>
        <begin position="396"/>
        <end position="415"/>
    </location>
</feature>
<gene>
    <name evidence="7" type="ORF">SI65_10203</name>
</gene>